<evidence type="ECO:0000313" key="9">
    <source>
        <dbReference type="EMBL" id="CAG7720772.1"/>
    </source>
</evidence>
<dbReference type="InterPro" id="IPR011598">
    <property type="entry name" value="bHLH_dom"/>
</dbReference>
<keyword evidence="10" id="KW-1185">Reference proteome</keyword>
<evidence type="ECO:0000256" key="1">
    <source>
        <dbReference type="ARBA" id="ARBA00004123"/>
    </source>
</evidence>
<feature type="coiled-coil region" evidence="6">
    <location>
        <begin position="300"/>
        <end position="341"/>
    </location>
</feature>
<evidence type="ECO:0000256" key="6">
    <source>
        <dbReference type="SAM" id="Coils"/>
    </source>
</evidence>
<gene>
    <name evidence="9" type="ORF">AFUS01_LOCUS10031</name>
</gene>
<evidence type="ECO:0000259" key="8">
    <source>
        <dbReference type="PROSITE" id="PS50888"/>
    </source>
</evidence>
<organism evidence="9 10">
    <name type="scientific">Allacma fusca</name>
    <dbReference type="NCBI Taxonomy" id="39272"/>
    <lineage>
        <taxon>Eukaryota</taxon>
        <taxon>Metazoa</taxon>
        <taxon>Ecdysozoa</taxon>
        <taxon>Arthropoda</taxon>
        <taxon>Hexapoda</taxon>
        <taxon>Collembola</taxon>
        <taxon>Symphypleona</taxon>
        <taxon>Sminthuridae</taxon>
        <taxon>Allacma</taxon>
    </lineage>
</organism>
<dbReference type="InterPro" id="IPR052207">
    <property type="entry name" value="Max-like/E-box_TFs"/>
</dbReference>
<reference evidence="9" key="1">
    <citation type="submission" date="2021-06" db="EMBL/GenBank/DDBJ databases">
        <authorList>
            <person name="Hodson N. C."/>
            <person name="Mongue J. A."/>
            <person name="Jaron S. K."/>
        </authorList>
    </citation>
    <scope>NUCLEOTIDE SEQUENCE</scope>
</reference>
<evidence type="ECO:0000256" key="3">
    <source>
        <dbReference type="ARBA" id="ARBA00023125"/>
    </source>
</evidence>
<evidence type="ECO:0000256" key="7">
    <source>
        <dbReference type="SAM" id="MobiDB-lite"/>
    </source>
</evidence>
<evidence type="ECO:0000256" key="4">
    <source>
        <dbReference type="ARBA" id="ARBA00023163"/>
    </source>
</evidence>
<feature type="compositionally biased region" description="Pro residues" evidence="7">
    <location>
        <begin position="210"/>
        <end position="221"/>
    </location>
</feature>
<dbReference type="GO" id="GO:0005634">
    <property type="term" value="C:nucleus"/>
    <property type="evidence" value="ECO:0007669"/>
    <property type="project" value="UniProtKB-SubCell"/>
</dbReference>
<evidence type="ECO:0000313" key="10">
    <source>
        <dbReference type="Proteomes" id="UP000708208"/>
    </source>
</evidence>
<dbReference type="GO" id="GO:0000978">
    <property type="term" value="F:RNA polymerase II cis-regulatory region sequence-specific DNA binding"/>
    <property type="evidence" value="ECO:0007669"/>
    <property type="project" value="TreeGrafter"/>
</dbReference>
<feature type="non-terminal residue" evidence="9">
    <location>
        <position position="1"/>
    </location>
</feature>
<dbReference type="EMBL" id="CAJVCH010073647">
    <property type="protein sequence ID" value="CAG7720772.1"/>
    <property type="molecule type" value="Genomic_DNA"/>
</dbReference>
<feature type="compositionally biased region" description="Low complexity" evidence="7">
    <location>
        <begin position="200"/>
        <end position="209"/>
    </location>
</feature>
<proteinExistence type="predicted"/>
<dbReference type="OrthoDB" id="6022628at2759"/>
<feature type="domain" description="BHLH" evidence="8">
    <location>
        <begin position="242"/>
        <end position="310"/>
    </location>
</feature>
<keyword evidence="6" id="KW-0175">Coiled coil</keyword>
<evidence type="ECO:0000256" key="5">
    <source>
        <dbReference type="ARBA" id="ARBA00023242"/>
    </source>
</evidence>
<feature type="compositionally biased region" description="Polar residues" evidence="7">
    <location>
        <begin position="51"/>
        <end position="80"/>
    </location>
</feature>
<comment type="subcellular location">
    <subcellularLocation>
        <location evidence="1">Nucleus</location>
    </subcellularLocation>
</comment>
<dbReference type="PANTHER" id="PTHR15741">
    <property type="entry name" value="BASIC HELIX-LOOP-HELIX ZIP TRANSCRIPTION FACTOR"/>
    <property type="match status" value="1"/>
</dbReference>
<protein>
    <recommendedName>
        <fullName evidence="8">BHLH domain-containing protein</fullName>
    </recommendedName>
</protein>
<comment type="caution">
    <text evidence="9">The sequence shown here is derived from an EMBL/GenBank/DDBJ whole genome shotgun (WGS) entry which is preliminary data.</text>
</comment>
<dbReference type="GO" id="GO:0046983">
    <property type="term" value="F:protein dimerization activity"/>
    <property type="evidence" value="ECO:0007669"/>
    <property type="project" value="InterPro"/>
</dbReference>
<keyword evidence="5" id="KW-0539">Nucleus</keyword>
<dbReference type="AlphaFoldDB" id="A0A8J2JKP9"/>
<name>A0A8J2JKP9_9HEXA</name>
<keyword evidence="4" id="KW-0804">Transcription</keyword>
<dbReference type="Proteomes" id="UP000708208">
    <property type="component" value="Unassembled WGS sequence"/>
</dbReference>
<dbReference type="GO" id="GO:0000981">
    <property type="term" value="F:DNA-binding transcription factor activity, RNA polymerase II-specific"/>
    <property type="evidence" value="ECO:0007669"/>
    <property type="project" value="TreeGrafter"/>
</dbReference>
<dbReference type="CDD" id="cd11405">
    <property type="entry name" value="bHLHzip_MLXIP_like"/>
    <property type="match status" value="1"/>
</dbReference>
<accession>A0A8J2JKP9</accession>
<feature type="compositionally biased region" description="Polar residues" evidence="7">
    <location>
        <begin position="130"/>
        <end position="146"/>
    </location>
</feature>
<evidence type="ECO:0000256" key="2">
    <source>
        <dbReference type="ARBA" id="ARBA00023015"/>
    </source>
</evidence>
<sequence length="461" mass="50441">HLGDTLSAKILSIGYSVAAVSASLSGDMWDEFTASDIDLLLTGKPRGRVRNSASGRQSLTAPQTASCPPQSSALSHQSMLPTPMAHPQMVNTSINSNTLLSHLLTNSGASMDTKPPGSQVNNLGVGGNQILGSNGNSSNMLTPTGHSNKEIQQMQNQPWNPKNANETLPVNTPINFITKPLIPNFNQSMGVGGVISSGGNVSPPLLTNTPSPPHMGPPGGPGSPSKPFRPKSDTERVYNEEHRRVCHINAEQKRRCNIKNGFDMLHSLIPQLSHNPNAKVNCGCDFYGNSKISVSKAAMLQKGAEYIRQLKLERAQLKEEIEAHRQEVDALNSAINNCQSMLPATGAPVSRQRTNKMKEMFDQWVRIRTTDNWRFWIFSILIRPLLDSYNNTVSTASVDELCRTVLAWVDQHCSLVDLRPAVLNSLRYLCTTTDILTSPGNLPEEAYKAVNRTEQSDRESR</sequence>
<feature type="region of interest" description="Disordered" evidence="7">
    <location>
        <begin position="46"/>
        <end position="90"/>
    </location>
</feature>
<dbReference type="SMART" id="SM00353">
    <property type="entry name" value="HLH"/>
    <property type="match status" value="1"/>
</dbReference>
<dbReference type="PROSITE" id="PS50888">
    <property type="entry name" value="BHLH"/>
    <property type="match status" value="1"/>
</dbReference>
<feature type="region of interest" description="Disordered" evidence="7">
    <location>
        <begin position="106"/>
        <end position="146"/>
    </location>
</feature>
<dbReference type="PANTHER" id="PTHR15741:SF37">
    <property type="entry name" value="LD38259P"/>
    <property type="match status" value="1"/>
</dbReference>
<dbReference type="Pfam" id="PF00010">
    <property type="entry name" value="HLH"/>
    <property type="match status" value="1"/>
</dbReference>
<feature type="region of interest" description="Disordered" evidence="7">
    <location>
        <begin position="200"/>
        <end position="237"/>
    </location>
</feature>
<keyword evidence="2" id="KW-0805">Transcription regulation</keyword>
<keyword evidence="3" id="KW-0238">DNA-binding</keyword>